<feature type="transmembrane region" description="Helical" evidence="2">
    <location>
        <begin position="147"/>
        <end position="165"/>
    </location>
</feature>
<dbReference type="Proteomes" id="UP000469724">
    <property type="component" value="Unassembled WGS sequence"/>
</dbReference>
<dbReference type="Pfam" id="PF01478">
    <property type="entry name" value="Peptidase_A24"/>
    <property type="match status" value="1"/>
</dbReference>
<keyword evidence="2" id="KW-0472">Membrane</keyword>
<comment type="caution">
    <text evidence="4">The sequence shown here is derived from an EMBL/GenBank/DDBJ whole genome shotgun (WGS) entry which is preliminary data.</text>
</comment>
<dbReference type="PANTHER" id="PTHR30487:SF0">
    <property type="entry name" value="PREPILIN LEADER PEPTIDASE_N-METHYLTRANSFERASE-RELATED"/>
    <property type="match status" value="1"/>
</dbReference>
<dbReference type="PANTHER" id="PTHR30487">
    <property type="entry name" value="TYPE 4 PREPILIN-LIKE PROTEINS LEADER PEPTIDE-PROCESSING ENZYME"/>
    <property type="match status" value="1"/>
</dbReference>
<evidence type="ECO:0000259" key="3">
    <source>
        <dbReference type="Pfam" id="PF01478"/>
    </source>
</evidence>
<proteinExistence type="inferred from homology"/>
<dbReference type="AlphaFoldDB" id="A0A7K3NHU0"/>
<keyword evidence="5" id="KW-1185">Reference proteome</keyword>
<feature type="domain" description="Prepilin type IV endopeptidase peptidase" evidence="3">
    <location>
        <begin position="15"/>
        <end position="115"/>
    </location>
</feature>
<protein>
    <submittedName>
        <fullName evidence="4">Prepilin peptidase</fullName>
    </submittedName>
</protein>
<keyword evidence="2" id="KW-0812">Transmembrane</keyword>
<feature type="transmembrane region" description="Helical" evidence="2">
    <location>
        <begin position="6"/>
        <end position="24"/>
    </location>
</feature>
<dbReference type="InterPro" id="IPR050882">
    <property type="entry name" value="Prepilin_peptidase/N-MTase"/>
</dbReference>
<dbReference type="GO" id="GO:0004190">
    <property type="term" value="F:aspartic-type endopeptidase activity"/>
    <property type="evidence" value="ECO:0007669"/>
    <property type="project" value="InterPro"/>
</dbReference>
<sequence length="174" mass="17919">MPLSAPITTYAVYAALAAVVIFAAARDMRTGKIPNAVTFPAVLAFAAAHAVLSGLPGFWFSLAGCGAGLTFLLVPYLFGYLGAGDVKLMAVVGAALGLHALLTVFLFTSIAGGAHIMLHLWLSPAPADPASGPGEGEKPAKRRAFRVRYGAAIAVGTVAAMLWNLSGRAYISLF</sequence>
<comment type="similarity">
    <text evidence="1">Belongs to the peptidase A24 family.</text>
</comment>
<accession>A0A7K3NHU0</accession>
<organism evidence="4 5">
    <name type="scientific">Desulfolutivibrio sulfodismutans</name>
    <dbReference type="NCBI Taxonomy" id="63561"/>
    <lineage>
        <taxon>Bacteria</taxon>
        <taxon>Pseudomonadati</taxon>
        <taxon>Thermodesulfobacteriota</taxon>
        <taxon>Desulfovibrionia</taxon>
        <taxon>Desulfovibrionales</taxon>
        <taxon>Desulfovibrionaceae</taxon>
        <taxon>Desulfolutivibrio</taxon>
    </lineage>
</organism>
<dbReference type="InterPro" id="IPR000045">
    <property type="entry name" value="Prepilin_IV_endopep_pep"/>
</dbReference>
<evidence type="ECO:0000256" key="1">
    <source>
        <dbReference type="ARBA" id="ARBA00005801"/>
    </source>
</evidence>
<dbReference type="RefSeq" id="WP_163300808.1">
    <property type="nucleotide sequence ID" value="NZ_JAAGRQ010000009.1"/>
</dbReference>
<evidence type="ECO:0000313" key="4">
    <source>
        <dbReference type="EMBL" id="NDY55752.1"/>
    </source>
</evidence>
<evidence type="ECO:0000313" key="5">
    <source>
        <dbReference type="Proteomes" id="UP000469724"/>
    </source>
</evidence>
<dbReference type="EMBL" id="JAAGRQ010000009">
    <property type="protein sequence ID" value="NDY55752.1"/>
    <property type="molecule type" value="Genomic_DNA"/>
</dbReference>
<evidence type="ECO:0000256" key="2">
    <source>
        <dbReference type="SAM" id="Phobius"/>
    </source>
</evidence>
<feature type="transmembrane region" description="Helical" evidence="2">
    <location>
        <begin position="36"/>
        <end position="52"/>
    </location>
</feature>
<feature type="transmembrane region" description="Helical" evidence="2">
    <location>
        <begin position="58"/>
        <end position="78"/>
    </location>
</feature>
<keyword evidence="2" id="KW-1133">Transmembrane helix</keyword>
<dbReference type="GO" id="GO:0005886">
    <property type="term" value="C:plasma membrane"/>
    <property type="evidence" value="ECO:0007669"/>
    <property type="project" value="TreeGrafter"/>
</dbReference>
<feature type="transmembrane region" description="Helical" evidence="2">
    <location>
        <begin position="90"/>
        <end position="118"/>
    </location>
</feature>
<name>A0A7K3NHU0_9BACT</name>
<dbReference type="Gene3D" id="1.20.120.1220">
    <property type="match status" value="1"/>
</dbReference>
<reference evidence="4 5" key="1">
    <citation type="submission" date="2020-02" db="EMBL/GenBank/DDBJ databases">
        <title>Comparative genomics of sulfur disproportionating microorganisms.</title>
        <authorList>
            <person name="Ward L.M."/>
            <person name="Bertran E."/>
            <person name="Johnston D.T."/>
        </authorList>
    </citation>
    <scope>NUCLEOTIDE SEQUENCE [LARGE SCALE GENOMIC DNA]</scope>
    <source>
        <strain evidence="4 5">DSM 3696</strain>
    </source>
</reference>
<dbReference type="GO" id="GO:0006465">
    <property type="term" value="P:signal peptide processing"/>
    <property type="evidence" value="ECO:0007669"/>
    <property type="project" value="TreeGrafter"/>
</dbReference>
<gene>
    <name evidence="4" type="ORF">G3N56_03215</name>
</gene>